<dbReference type="Proteomes" id="UP000078200">
    <property type="component" value="Unassembled WGS sequence"/>
</dbReference>
<sequence length="168" mass="18717">MNKLFPLSCVSLRLPELEHMMLEGELNQYRGYGEYAAIDYGFAYKIEPPRFEFFGTVPYNCHDDIFSHSKYVITDQPETCVDSASSRGAVLADITGLSLGGECIRNISRGKIFIERSTMGGVMNDERYSGSISIKPVKPRYLKCVIINPPIKLGSDMESLSLSSDGKL</sequence>
<evidence type="ECO:0000313" key="1">
    <source>
        <dbReference type="EnsemblMetazoa" id="GAUT006441-PA"/>
    </source>
</evidence>
<proteinExistence type="predicted"/>
<keyword evidence="2" id="KW-1185">Reference proteome</keyword>
<accession>A0A1A9UIY5</accession>
<reference evidence="1" key="1">
    <citation type="submission" date="2020-05" db="UniProtKB">
        <authorList>
            <consortium name="EnsemblMetazoa"/>
        </authorList>
    </citation>
    <scope>IDENTIFICATION</scope>
    <source>
        <strain evidence="1">TTRI</strain>
    </source>
</reference>
<protein>
    <submittedName>
        <fullName evidence="1">Uncharacterized protein</fullName>
    </submittedName>
</protein>
<organism evidence="1 2">
    <name type="scientific">Glossina austeni</name>
    <name type="common">Savannah tsetse fly</name>
    <dbReference type="NCBI Taxonomy" id="7395"/>
    <lineage>
        <taxon>Eukaryota</taxon>
        <taxon>Metazoa</taxon>
        <taxon>Ecdysozoa</taxon>
        <taxon>Arthropoda</taxon>
        <taxon>Hexapoda</taxon>
        <taxon>Insecta</taxon>
        <taxon>Pterygota</taxon>
        <taxon>Neoptera</taxon>
        <taxon>Endopterygota</taxon>
        <taxon>Diptera</taxon>
        <taxon>Brachycera</taxon>
        <taxon>Muscomorpha</taxon>
        <taxon>Hippoboscoidea</taxon>
        <taxon>Glossinidae</taxon>
        <taxon>Glossina</taxon>
    </lineage>
</organism>
<dbReference type="VEuPathDB" id="VectorBase:GAUT006441"/>
<name>A0A1A9UIY5_GLOAU</name>
<evidence type="ECO:0000313" key="2">
    <source>
        <dbReference type="Proteomes" id="UP000078200"/>
    </source>
</evidence>
<dbReference type="AlphaFoldDB" id="A0A1A9UIY5"/>
<dbReference type="EnsemblMetazoa" id="GAUT006441-RA">
    <property type="protein sequence ID" value="GAUT006441-PA"/>
    <property type="gene ID" value="GAUT006441"/>
</dbReference>